<feature type="region of interest" description="Disordered" evidence="1">
    <location>
        <begin position="127"/>
        <end position="215"/>
    </location>
</feature>
<reference evidence="2 3" key="1">
    <citation type="submission" date="2014-10" db="EMBL/GenBank/DDBJ databases">
        <title>Draft genome of the hookworm Ancylostoma caninum.</title>
        <authorList>
            <person name="Mitreva M."/>
        </authorList>
    </citation>
    <scope>NUCLEOTIDE SEQUENCE [LARGE SCALE GENOMIC DNA]</scope>
    <source>
        <strain evidence="2 3">Baltimore</strain>
    </source>
</reference>
<feature type="compositionally biased region" description="Basic residues" evidence="1">
    <location>
        <begin position="8"/>
        <end position="23"/>
    </location>
</feature>
<keyword evidence="3" id="KW-1185">Reference proteome</keyword>
<organism evidence="2 3">
    <name type="scientific">Ancylostoma caninum</name>
    <name type="common">Dog hookworm</name>
    <dbReference type="NCBI Taxonomy" id="29170"/>
    <lineage>
        <taxon>Eukaryota</taxon>
        <taxon>Metazoa</taxon>
        <taxon>Ecdysozoa</taxon>
        <taxon>Nematoda</taxon>
        <taxon>Chromadorea</taxon>
        <taxon>Rhabditida</taxon>
        <taxon>Rhabditina</taxon>
        <taxon>Rhabditomorpha</taxon>
        <taxon>Strongyloidea</taxon>
        <taxon>Ancylostomatidae</taxon>
        <taxon>Ancylostomatinae</taxon>
        <taxon>Ancylostoma</taxon>
    </lineage>
</organism>
<feature type="region of interest" description="Disordered" evidence="1">
    <location>
        <begin position="76"/>
        <end position="110"/>
    </location>
</feature>
<evidence type="ECO:0000256" key="1">
    <source>
        <dbReference type="SAM" id="MobiDB-lite"/>
    </source>
</evidence>
<name>A0A368GW13_ANCCA</name>
<dbReference type="AlphaFoldDB" id="A0A368GW13"/>
<feature type="compositionally biased region" description="Polar residues" evidence="1">
    <location>
        <begin position="87"/>
        <end position="109"/>
    </location>
</feature>
<proteinExistence type="predicted"/>
<protein>
    <submittedName>
        <fullName evidence="2">Uncharacterized protein</fullName>
    </submittedName>
</protein>
<feature type="compositionally biased region" description="Polar residues" evidence="1">
    <location>
        <begin position="137"/>
        <end position="146"/>
    </location>
</feature>
<dbReference type="EMBL" id="JOJR01000066">
    <property type="protein sequence ID" value="RCN47195.1"/>
    <property type="molecule type" value="Genomic_DNA"/>
</dbReference>
<sequence length="215" mass="25051">MNKPVPGRCRKSMSKCARKRLRRPAFPETPERLRVTWSSDGLVGNRHFERDGKHFIEIQELVPIGDGKYRIQSRIEETTPPRRHPLSQDQSLRESNSQQTPAENNNHRTPTWIEELASSQAGIWTNSRDHRRHHPGSNGNHQTEARIQQPARPRVEPHPMSQKSEHHHYGRNGNHWTEARAQQSERPGVESQPVPYRHESPEMEIQQLRSTISYN</sequence>
<evidence type="ECO:0000313" key="3">
    <source>
        <dbReference type="Proteomes" id="UP000252519"/>
    </source>
</evidence>
<comment type="caution">
    <text evidence="2">The sequence shown here is derived from an EMBL/GenBank/DDBJ whole genome shotgun (WGS) entry which is preliminary data.</text>
</comment>
<dbReference type="Proteomes" id="UP000252519">
    <property type="component" value="Unassembled WGS sequence"/>
</dbReference>
<dbReference type="OrthoDB" id="5877374at2759"/>
<evidence type="ECO:0000313" key="2">
    <source>
        <dbReference type="EMBL" id="RCN47195.1"/>
    </source>
</evidence>
<feature type="region of interest" description="Disordered" evidence="1">
    <location>
        <begin position="1"/>
        <end position="29"/>
    </location>
</feature>
<accession>A0A368GW13</accession>
<gene>
    <name evidence="2" type="ORF">ANCCAN_06773</name>
</gene>